<proteinExistence type="predicted"/>
<dbReference type="InterPro" id="IPR029058">
    <property type="entry name" value="AB_hydrolase_fold"/>
</dbReference>
<name>A0A1B2HZL5_9PSEU</name>
<evidence type="ECO:0000313" key="3">
    <source>
        <dbReference type="Proteomes" id="UP000093053"/>
    </source>
</evidence>
<reference evidence="2 3" key="1">
    <citation type="submission" date="2016-07" db="EMBL/GenBank/DDBJ databases">
        <title>Complete genome sequence of the Lentzea guizhouensis DHS C013.</title>
        <authorList>
            <person name="Cao C."/>
        </authorList>
    </citation>
    <scope>NUCLEOTIDE SEQUENCE [LARGE SCALE GENOMIC DNA]</scope>
    <source>
        <strain evidence="2 3">DHS C013</strain>
    </source>
</reference>
<protein>
    <recommendedName>
        <fullName evidence="1">AB hydrolase-1 domain-containing protein</fullName>
    </recommendedName>
</protein>
<dbReference type="SUPFAM" id="SSF53474">
    <property type="entry name" value="alpha/beta-Hydrolases"/>
    <property type="match status" value="1"/>
</dbReference>
<keyword evidence="3" id="KW-1185">Reference proteome</keyword>
<sequence>MLHGLAGSASSWREFGPLADSGCELWAADLPWRGEGFGGWAQRHDASGWVLDAVAAVPGGPDVVIAHSFSANMMLTLLAQHAVPAVRAAVFVAPFYRPAVEDFDWQTISYYLNNFHEILLEGIKVRANSRVRPDVQLDMALKVRERVGPCGWTRFFDAYLQTPTLSLDDVTIPCLVVGGDQDPASFPADSLLLAAALPRAEVHVLPGSGHFPMVQHPREFAGLVNSFLSIGVPG</sequence>
<dbReference type="InterPro" id="IPR000073">
    <property type="entry name" value="AB_hydrolase_1"/>
</dbReference>
<evidence type="ECO:0000313" key="2">
    <source>
        <dbReference type="EMBL" id="ANZ43152.1"/>
    </source>
</evidence>
<gene>
    <name evidence="2" type="ORF">BBK82_30565</name>
</gene>
<feature type="domain" description="AB hydrolase-1" evidence="1">
    <location>
        <begin position="1"/>
        <end position="221"/>
    </location>
</feature>
<dbReference type="Pfam" id="PF12697">
    <property type="entry name" value="Abhydrolase_6"/>
    <property type="match status" value="1"/>
</dbReference>
<dbReference type="STRING" id="1586287.BBK82_30565"/>
<dbReference type="KEGG" id="led:BBK82_30565"/>
<dbReference type="AlphaFoldDB" id="A0A1B2HZL5"/>
<dbReference type="EMBL" id="CP016793">
    <property type="protein sequence ID" value="ANZ43152.1"/>
    <property type="molecule type" value="Genomic_DNA"/>
</dbReference>
<dbReference type="GO" id="GO:0003824">
    <property type="term" value="F:catalytic activity"/>
    <property type="evidence" value="ECO:0007669"/>
    <property type="project" value="UniProtKB-ARBA"/>
</dbReference>
<accession>A0A1B2HZL5</accession>
<dbReference type="PANTHER" id="PTHR43689">
    <property type="entry name" value="HYDROLASE"/>
    <property type="match status" value="1"/>
</dbReference>
<dbReference type="Gene3D" id="3.40.50.1820">
    <property type="entry name" value="alpha/beta hydrolase"/>
    <property type="match status" value="1"/>
</dbReference>
<dbReference type="Proteomes" id="UP000093053">
    <property type="component" value="Chromosome"/>
</dbReference>
<organism evidence="2 3">
    <name type="scientific">Lentzea guizhouensis</name>
    <dbReference type="NCBI Taxonomy" id="1586287"/>
    <lineage>
        <taxon>Bacteria</taxon>
        <taxon>Bacillati</taxon>
        <taxon>Actinomycetota</taxon>
        <taxon>Actinomycetes</taxon>
        <taxon>Pseudonocardiales</taxon>
        <taxon>Pseudonocardiaceae</taxon>
        <taxon>Lentzea</taxon>
    </lineage>
</organism>
<dbReference type="PANTHER" id="PTHR43689:SF8">
    <property type="entry name" value="ALPHA_BETA-HYDROLASES SUPERFAMILY PROTEIN"/>
    <property type="match status" value="1"/>
</dbReference>
<evidence type="ECO:0000259" key="1">
    <source>
        <dbReference type="Pfam" id="PF12697"/>
    </source>
</evidence>